<dbReference type="EMBL" id="FNZZ01000005">
    <property type="protein sequence ID" value="SEL75516.1"/>
    <property type="molecule type" value="Genomic_DNA"/>
</dbReference>
<dbReference type="RefSeq" id="WP_425440995.1">
    <property type="nucleotide sequence ID" value="NZ_FNZZ01000005.1"/>
</dbReference>
<reference evidence="4" key="1">
    <citation type="submission" date="2016-10" db="EMBL/GenBank/DDBJ databases">
        <authorList>
            <person name="Varghese N."/>
            <person name="Submissions S."/>
        </authorList>
    </citation>
    <scope>NUCLEOTIDE SEQUENCE [LARGE SCALE GENOMIC DNA]</scope>
    <source>
        <strain evidence="4">JS21-1</strain>
    </source>
</reference>
<dbReference type="Gene3D" id="1.20.1600.10">
    <property type="entry name" value="Outer membrane efflux proteins (OEP)"/>
    <property type="match status" value="2"/>
</dbReference>
<dbReference type="STRING" id="1855283.SAMN05216382_2548"/>
<evidence type="ECO:0000256" key="2">
    <source>
        <dbReference type="RuleBase" id="RU362097"/>
    </source>
</evidence>
<sequence>MTRSAILAALALSTALAGCNLAPKYERPTGAVPAAFPQGGVYPRAATDAVDVSAIGWRDFFLDPRLRQVIETGLANNRDLRIAAGNVLQARAQYRIQRSDLVPTTALSGSATYTNNIFGATGANAGAGAGAGGATGGGSGGGGTGTGMGGGVGGSGAGAGVGGAGVGSSSSNIEFYSVNAGFSAFELDLFGRVRNLSRAALEQYFATEEAQRSTRISLIAEIATAWLTLASDQEQLQLSRRTLQTFGETLRLTQAQFRIGVASELEARQAETNYQSARNDIATLTTRVTQDQNALNLLVGTTVPSEQLPAGLGKTAYTRDALPGNVSSEVLLRRPDVLQAEHQLIAQNANIGAARAAFFPRISLTATIGTISTALSGLFGGGSFTYTGTPSVGLPLFDGGARKGNLDYARASQQVAVSTYERAIQTAFREVADALAQRGTIGEQVSAQSARANAAQVAARLSEARYRAGVDSFLVSLDAQRVSYAAEQQLVTTRLTGASNLVELYRSLGGGIN</sequence>
<dbReference type="GO" id="GO:0015562">
    <property type="term" value="F:efflux transmembrane transporter activity"/>
    <property type="evidence" value="ECO:0007669"/>
    <property type="project" value="InterPro"/>
</dbReference>
<dbReference type="NCBIfam" id="TIGR01845">
    <property type="entry name" value="outer_NodT"/>
    <property type="match status" value="1"/>
</dbReference>
<keyword evidence="2" id="KW-0472">Membrane</keyword>
<dbReference type="Gene3D" id="2.20.200.10">
    <property type="entry name" value="Outer membrane efflux proteins (OEP)"/>
    <property type="match status" value="1"/>
</dbReference>
<accession>A0A1H7STU5</accession>
<keyword evidence="2" id="KW-0564">Palmitate</keyword>
<feature type="chain" id="PRO_5011333045" evidence="2">
    <location>
        <begin position="18"/>
        <end position="513"/>
    </location>
</feature>
<dbReference type="InterPro" id="IPR010131">
    <property type="entry name" value="MdtP/NodT-like"/>
</dbReference>
<keyword evidence="2" id="KW-0732">Signal</keyword>
<keyword evidence="2" id="KW-0449">Lipoprotein</keyword>
<keyword evidence="2" id="KW-1134">Transmembrane beta strand</keyword>
<evidence type="ECO:0000313" key="4">
    <source>
        <dbReference type="Proteomes" id="UP000199214"/>
    </source>
</evidence>
<dbReference type="SUPFAM" id="SSF56954">
    <property type="entry name" value="Outer membrane efflux proteins (OEP)"/>
    <property type="match status" value="1"/>
</dbReference>
<keyword evidence="4" id="KW-1185">Reference proteome</keyword>
<feature type="signal peptide" evidence="2">
    <location>
        <begin position="1"/>
        <end position="17"/>
    </location>
</feature>
<dbReference type="PANTHER" id="PTHR30203:SF32">
    <property type="entry name" value="CATION EFFLUX SYSTEM PROTEIN CUSC"/>
    <property type="match status" value="1"/>
</dbReference>
<comment type="similarity">
    <text evidence="1 2">Belongs to the outer membrane factor (OMF) (TC 1.B.17) family.</text>
</comment>
<dbReference type="GO" id="GO:0005886">
    <property type="term" value="C:plasma membrane"/>
    <property type="evidence" value="ECO:0007669"/>
    <property type="project" value="UniProtKB-SubCell"/>
</dbReference>
<gene>
    <name evidence="3" type="ORF">SAMN05216382_2548</name>
</gene>
<dbReference type="Proteomes" id="UP000199214">
    <property type="component" value="Unassembled WGS sequence"/>
</dbReference>
<organism evidence="3 4">
    <name type="scientific">Sphingomonas palmae</name>
    <dbReference type="NCBI Taxonomy" id="1855283"/>
    <lineage>
        <taxon>Bacteria</taxon>
        <taxon>Pseudomonadati</taxon>
        <taxon>Pseudomonadota</taxon>
        <taxon>Alphaproteobacteria</taxon>
        <taxon>Sphingomonadales</taxon>
        <taxon>Sphingomonadaceae</taxon>
        <taxon>Sphingomonas</taxon>
    </lineage>
</organism>
<name>A0A1H7STU5_9SPHN</name>
<dbReference type="PANTHER" id="PTHR30203">
    <property type="entry name" value="OUTER MEMBRANE CATION EFFLUX PROTEIN"/>
    <property type="match status" value="1"/>
</dbReference>
<dbReference type="InterPro" id="IPR003423">
    <property type="entry name" value="OMP_efflux"/>
</dbReference>
<evidence type="ECO:0000256" key="1">
    <source>
        <dbReference type="ARBA" id="ARBA00007613"/>
    </source>
</evidence>
<proteinExistence type="inferred from homology"/>
<dbReference type="PROSITE" id="PS51257">
    <property type="entry name" value="PROKAR_LIPOPROTEIN"/>
    <property type="match status" value="1"/>
</dbReference>
<keyword evidence="2" id="KW-0812">Transmembrane</keyword>
<protein>
    <submittedName>
        <fullName evidence="3">Outer membrane protein, multidrug efflux system</fullName>
    </submittedName>
</protein>
<evidence type="ECO:0000313" key="3">
    <source>
        <dbReference type="EMBL" id="SEL75516.1"/>
    </source>
</evidence>
<dbReference type="Pfam" id="PF02321">
    <property type="entry name" value="OEP"/>
    <property type="match status" value="2"/>
</dbReference>
<comment type="subcellular location">
    <subcellularLocation>
        <location evidence="2">Cell membrane</location>
        <topology evidence="2">Lipid-anchor</topology>
    </subcellularLocation>
</comment>
<dbReference type="AlphaFoldDB" id="A0A1H7STU5"/>